<keyword evidence="3" id="KW-0731">Sigma factor</keyword>
<feature type="domain" description="RNA polymerase sigma factor 70 region 4 type 2" evidence="6">
    <location>
        <begin position="124"/>
        <end position="176"/>
    </location>
</feature>
<organism evidence="7 8">
    <name type="scientific">Kibdelosporangium philippinense</name>
    <dbReference type="NCBI Taxonomy" id="211113"/>
    <lineage>
        <taxon>Bacteria</taxon>
        <taxon>Bacillati</taxon>
        <taxon>Actinomycetota</taxon>
        <taxon>Actinomycetes</taxon>
        <taxon>Pseudonocardiales</taxon>
        <taxon>Pseudonocardiaceae</taxon>
        <taxon>Kibdelosporangium</taxon>
    </lineage>
</organism>
<dbReference type="SUPFAM" id="SSF88946">
    <property type="entry name" value="Sigma2 domain of RNA polymerase sigma factors"/>
    <property type="match status" value="1"/>
</dbReference>
<evidence type="ECO:0000259" key="5">
    <source>
        <dbReference type="Pfam" id="PF04542"/>
    </source>
</evidence>
<dbReference type="PANTHER" id="PTHR43133">
    <property type="entry name" value="RNA POLYMERASE ECF-TYPE SIGMA FACTO"/>
    <property type="match status" value="1"/>
</dbReference>
<comment type="similarity">
    <text evidence="1">Belongs to the sigma-70 factor family. ECF subfamily.</text>
</comment>
<accession>A0ABS8ZCG5</accession>
<dbReference type="Gene3D" id="1.10.10.10">
    <property type="entry name" value="Winged helix-like DNA-binding domain superfamily/Winged helix DNA-binding domain"/>
    <property type="match status" value="1"/>
</dbReference>
<evidence type="ECO:0000256" key="2">
    <source>
        <dbReference type="ARBA" id="ARBA00023015"/>
    </source>
</evidence>
<dbReference type="InterPro" id="IPR036388">
    <property type="entry name" value="WH-like_DNA-bd_sf"/>
</dbReference>
<dbReference type="InterPro" id="IPR014284">
    <property type="entry name" value="RNA_pol_sigma-70_dom"/>
</dbReference>
<dbReference type="EMBL" id="JAJVCN010000002">
    <property type="protein sequence ID" value="MCE7005556.1"/>
    <property type="molecule type" value="Genomic_DNA"/>
</dbReference>
<evidence type="ECO:0000256" key="3">
    <source>
        <dbReference type="ARBA" id="ARBA00023082"/>
    </source>
</evidence>
<protein>
    <submittedName>
        <fullName evidence="7">RNA polymerase sigma factor</fullName>
    </submittedName>
</protein>
<evidence type="ECO:0000256" key="4">
    <source>
        <dbReference type="ARBA" id="ARBA00023163"/>
    </source>
</evidence>
<keyword evidence="8" id="KW-1185">Reference proteome</keyword>
<dbReference type="InterPro" id="IPR013325">
    <property type="entry name" value="RNA_pol_sigma_r2"/>
</dbReference>
<keyword evidence="2" id="KW-0805">Transcription regulation</keyword>
<keyword evidence="4" id="KW-0804">Transcription</keyword>
<dbReference type="Pfam" id="PF04542">
    <property type="entry name" value="Sigma70_r2"/>
    <property type="match status" value="1"/>
</dbReference>
<comment type="caution">
    <text evidence="7">The sequence shown here is derived from an EMBL/GenBank/DDBJ whole genome shotgun (WGS) entry which is preliminary data.</text>
</comment>
<dbReference type="NCBIfam" id="TIGR02937">
    <property type="entry name" value="sigma70-ECF"/>
    <property type="match status" value="1"/>
</dbReference>
<dbReference type="InterPro" id="IPR013249">
    <property type="entry name" value="RNA_pol_sigma70_r4_t2"/>
</dbReference>
<evidence type="ECO:0000259" key="6">
    <source>
        <dbReference type="Pfam" id="PF08281"/>
    </source>
</evidence>
<feature type="domain" description="RNA polymerase sigma-70 region 2" evidence="5">
    <location>
        <begin position="25"/>
        <end position="93"/>
    </location>
</feature>
<dbReference type="PANTHER" id="PTHR43133:SF25">
    <property type="entry name" value="RNA POLYMERASE SIGMA FACTOR RFAY-RELATED"/>
    <property type="match status" value="1"/>
</dbReference>
<dbReference type="InterPro" id="IPR013324">
    <property type="entry name" value="RNA_pol_sigma_r3/r4-like"/>
</dbReference>
<name>A0ABS8ZCG5_9PSEU</name>
<dbReference type="InterPro" id="IPR039425">
    <property type="entry name" value="RNA_pol_sigma-70-like"/>
</dbReference>
<sequence length="184" mass="20752">MPTDHAAVLDSGLWQRGDEAAFGVLFERHIQAVWNYCYRLTASQSLAEDLAAETFYIAWRKRSEVTLVRDSALPWLYTVAANLVRTERRRLGRFSRAVRRVQLEVVPDHADLVIDQLADTQRLREVLQAIAKLPRAEHRAVQLCLLGDVSTADAAEVLGVTESTVRANLTRARARLRATLEETS</sequence>
<proteinExistence type="inferred from homology"/>
<dbReference type="Pfam" id="PF08281">
    <property type="entry name" value="Sigma70_r4_2"/>
    <property type="match status" value="1"/>
</dbReference>
<dbReference type="SUPFAM" id="SSF88659">
    <property type="entry name" value="Sigma3 and sigma4 domains of RNA polymerase sigma factors"/>
    <property type="match status" value="1"/>
</dbReference>
<dbReference type="Gene3D" id="1.10.1740.10">
    <property type="match status" value="1"/>
</dbReference>
<gene>
    <name evidence="7" type="ORF">LWC34_22410</name>
</gene>
<evidence type="ECO:0000313" key="8">
    <source>
        <dbReference type="Proteomes" id="UP001521150"/>
    </source>
</evidence>
<dbReference type="Proteomes" id="UP001521150">
    <property type="component" value="Unassembled WGS sequence"/>
</dbReference>
<evidence type="ECO:0000313" key="7">
    <source>
        <dbReference type="EMBL" id="MCE7005556.1"/>
    </source>
</evidence>
<reference evidence="7 8" key="1">
    <citation type="submission" date="2021-12" db="EMBL/GenBank/DDBJ databases">
        <title>Genome sequence of Kibdelosporangium philippinense ATCC 49844.</title>
        <authorList>
            <person name="Fedorov E.A."/>
            <person name="Omeragic M."/>
            <person name="Shalygina K.F."/>
            <person name="Maclea K.S."/>
        </authorList>
    </citation>
    <scope>NUCLEOTIDE SEQUENCE [LARGE SCALE GENOMIC DNA]</scope>
    <source>
        <strain evidence="7 8">ATCC 49844</strain>
    </source>
</reference>
<evidence type="ECO:0000256" key="1">
    <source>
        <dbReference type="ARBA" id="ARBA00010641"/>
    </source>
</evidence>
<dbReference type="InterPro" id="IPR007627">
    <property type="entry name" value="RNA_pol_sigma70_r2"/>
</dbReference>